<keyword evidence="3" id="KW-1185">Reference proteome</keyword>
<dbReference type="Pfam" id="PF14124">
    <property type="entry name" value="DUF4291"/>
    <property type="match status" value="1"/>
</dbReference>
<protein>
    <submittedName>
        <fullName evidence="2">Uncharacterized protein</fullName>
    </submittedName>
</protein>
<evidence type="ECO:0000313" key="2">
    <source>
        <dbReference type="EMBL" id="KAF2712656.1"/>
    </source>
</evidence>
<name>A0A6G1KIB9_9PLEO</name>
<feature type="compositionally biased region" description="Basic and acidic residues" evidence="1">
    <location>
        <begin position="101"/>
        <end position="116"/>
    </location>
</feature>
<dbReference type="Proteomes" id="UP000799428">
    <property type="component" value="Unassembled WGS sequence"/>
</dbReference>
<dbReference type="AlphaFoldDB" id="A0A6G1KIB9"/>
<sequence length="116" mass="13054">MSSTPFRQIRAHYDTNTIVVYQAYSSEIASIAVEHQKLNASSSFSMGHMTWIKPCWAWMLYRVGYSYKDARQTHILLLTMIQDAFIGLLRRAALSHGPAGGKEDSGMGERQGVRAE</sequence>
<evidence type="ECO:0000313" key="3">
    <source>
        <dbReference type="Proteomes" id="UP000799428"/>
    </source>
</evidence>
<dbReference type="OrthoDB" id="413653at2759"/>
<dbReference type="InterPro" id="IPR025633">
    <property type="entry name" value="DUF4291"/>
</dbReference>
<feature type="region of interest" description="Disordered" evidence="1">
    <location>
        <begin position="95"/>
        <end position="116"/>
    </location>
</feature>
<dbReference type="PANTHER" id="PTHR38567:SF1">
    <property type="entry name" value="DUF4291 DOMAIN-CONTAINING PROTEIN"/>
    <property type="match status" value="1"/>
</dbReference>
<dbReference type="PANTHER" id="PTHR38567">
    <property type="entry name" value="DUF4291 DOMAIN-CONTAINING PROTEIN"/>
    <property type="match status" value="1"/>
</dbReference>
<proteinExistence type="predicted"/>
<dbReference type="EMBL" id="MU005766">
    <property type="protein sequence ID" value="KAF2712656.1"/>
    <property type="molecule type" value="Genomic_DNA"/>
</dbReference>
<evidence type="ECO:0000256" key="1">
    <source>
        <dbReference type="SAM" id="MobiDB-lite"/>
    </source>
</evidence>
<organism evidence="2 3">
    <name type="scientific">Pleomassaria siparia CBS 279.74</name>
    <dbReference type="NCBI Taxonomy" id="1314801"/>
    <lineage>
        <taxon>Eukaryota</taxon>
        <taxon>Fungi</taxon>
        <taxon>Dikarya</taxon>
        <taxon>Ascomycota</taxon>
        <taxon>Pezizomycotina</taxon>
        <taxon>Dothideomycetes</taxon>
        <taxon>Pleosporomycetidae</taxon>
        <taxon>Pleosporales</taxon>
        <taxon>Pleomassariaceae</taxon>
        <taxon>Pleomassaria</taxon>
    </lineage>
</organism>
<reference evidence="2" key="1">
    <citation type="journal article" date="2020" name="Stud. Mycol.">
        <title>101 Dothideomycetes genomes: a test case for predicting lifestyles and emergence of pathogens.</title>
        <authorList>
            <person name="Haridas S."/>
            <person name="Albert R."/>
            <person name="Binder M."/>
            <person name="Bloem J."/>
            <person name="Labutti K."/>
            <person name="Salamov A."/>
            <person name="Andreopoulos B."/>
            <person name="Baker S."/>
            <person name="Barry K."/>
            <person name="Bills G."/>
            <person name="Bluhm B."/>
            <person name="Cannon C."/>
            <person name="Castanera R."/>
            <person name="Culley D."/>
            <person name="Daum C."/>
            <person name="Ezra D."/>
            <person name="Gonzalez J."/>
            <person name="Henrissat B."/>
            <person name="Kuo A."/>
            <person name="Liang C."/>
            <person name="Lipzen A."/>
            <person name="Lutzoni F."/>
            <person name="Magnuson J."/>
            <person name="Mondo S."/>
            <person name="Nolan M."/>
            <person name="Ohm R."/>
            <person name="Pangilinan J."/>
            <person name="Park H.-J."/>
            <person name="Ramirez L."/>
            <person name="Alfaro M."/>
            <person name="Sun H."/>
            <person name="Tritt A."/>
            <person name="Yoshinaga Y."/>
            <person name="Zwiers L.-H."/>
            <person name="Turgeon B."/>
            <person name="Goodwin S."/>
            <person name="Spatafora J."/>
            <person name="Crous P."/>
            <person name="Grigoriev I."/>
        </authorList>
    </citation>
    <scope>NUCLEOTIDE SEQUENCE</scope>
    <source>
        <strain evidence="2">CBS 279.74</strain>
    </source>
</reference>
<gene>
    <name evidence="2" type="ORF">K504DRAFT_464725</name>
</gene>
<accession>A0A6G1KIB9</accession>